<reference evidence="2" key="1">
    <citation type="submission" date="2020-06" db="EMBL/GenBank/DDBJ databases">
        <authorList>
            <person name="Li T."/>
            <person name="Hu X."/>
            <person name="Zhang T."/>
            <person name="Song X."/>
            <person name="Zhang H."/>
            <person name="Dai N."/>
            <person name="Sheng W."/>
            <person name="Hou X."/>
            <person name="Wei L."/>
        </authorList>
    </citation>
    <scope>NUCLEOTIDE SEQUENCE</scope>
    <source>
        <strain evidence="2">K16</strain>
        <tissue evidence="2">Leaf</tissue>
    </source>
</reference>
<evidence type="ECO:0000256" key="1">
    <source>
        <dbReference type="ARBA" id="ARBA00022821"/>
    </source>
</evidence>
<protein>
    <submittedName>
        <fullName evidence="2">Uncharacterized protein</fullName>
    </submittedName>
</protein>
<dbReference type="SUPFAM" id="SSF52047">
    <property type="entry name" value="RNI-like"/>
    <property type="match status" value="1"/>
</dbReference>
<comment type="caution">
    <text evidence="2">The sequence shown here is derived from an EMBL/GenBank/DDBJ whole genome shotgun (WGS) entry which is preliminary data.</text>
</comment>
<evidence type="ECO:0000313" key="2">
    <source>
        <dbReference type="EMBL" id="KAK4411074.1"/>
    </source>
</evidence>
<keyword evidence="1" id="KW-0611">Plant defense</keyword>
<dbReference type="PANTHER" id="PTHR36766">
    <property type="entry name" value="PLANT BROAD-SPECTRUM MILDEW RESISTANCE PROTEIN RPW8"/>
    <property type="match status" value="1"/>
</dbReference>
<proteinExistence type="predicted"/>
<dbReference type="Proteomes" id="UP001289374">
    <property type="component" value="Unassembled WGS sequence"/>
</dbReference>
<name>A0AAE1XGP0_9LAMI</name>
<dbReference type="EMBL" id="JACGWL010000001">
    <property type="protein sequence ID" value="KAK4411074.1"/>
    <property type="molecule type" value="Genomic_DNA"/>
</dbReference>
<dbReference type="GO" id="GO:0006952">
    <property type="term" value="P:defense response"/>
    <property type="evidence" value="ECO:0007669"/>
    <property type="project" value="UniProtKB-KW"/>
</dbReference>
<accession>A0AAE1XGP0</accession>
<organism evidence="2 3">
    <name type="scientific">Sesamum angolense</name>
    <dbReference type="NCBI Taxonomy" id="2727404"/>
    <lineage>
        <taxon>Eukaryota</taxon>
        <taxon>Viridiplantae</taxon>
        <taxon>Streptophyta</taxon>
        <taxon>Embryophyta</taxon>
        <taxon>Tracheophyta</taxon>
        <taxon>Spermatophyta</taxon>
        <taxon>Magnoliopsida</taxon>
        <taxon>eudicotyledons</taxon>
        <taxon>Gunneridae</taxon>
        <taxon>Pentapetalae</taxon>
        <taxon>asterids</taxon>
        <taxon>lamiids</taxon>
        <taxon>Lamiales</taxon>
        <taxon>Pedaliaceae</taxon>
        <taxon>Sesamum</taxon>
    </lineage>
</organism>
<reference evidence="2" key="2">
    <citation type="journal article" date="2024" name="Plant">
        <title>Genomic evolution and insights into agronomic trait innovations of Sesamum species.</title>
        <authorList>
            <person name="Miao H."/>
            <person name="Wang L."/>
            <person name="Qu L."/>
            <person name="Liu H."/>
            <person name="Sun Y."/>
            <person name="Le M."/>
            <person name="Wang Q."/>
            <person name="Wei S."/>
            <person name="Zheng Y."/>
            <person name="Lin W."/>
            <person name="Duan Y."/>
            <person name="Cao H."/>
            <person name="Xiong S."/>
            <person name="Wang X."/>
            <person name="Wei L."/>
            <person name="Li C."/>
            <person name="Ma Q."/>
            <person name="Ju M."/>
            <person name="Zhao R."/>
            <person name="Li G."/>
            <person name="Mu C."/>
            <person name="Tian Q."/>
            <person name="Mei H."/>
            <person name="Zhang T."/>
            <person name="Gao T."/>
            <person name="Zhang H."/>
        </authorList>
    </citation>
    <scope>NUCLEOTIDE SEQUENCE</scope>
    <source>
        <strain evidence="2">K16</strain>
    </source>
</reference>
<dbReference type="AlphaFoldDB" id="A0AAE1XGP0"/>
<keyword evidence="3" id="KW-1185">Reference proteome</keyword>
<sequence>MLNSLSSGIQHLTALQTLRISDCKELVFSEDSLQFQGLSNLTSLSLDYLPKLEELPIGLKHVTTLQSLNIETCFNLKALPEWIGNLTLLEDFRISDCPNITCLPEEMHSLANLKELVIVECEHLLDRCQRDTGEDRLKIAHVPKVVLQRRT</sequence>
<evidence type="ECO:0000313" key="3">
    <source>
        <dbReference type="Proteomes" id="UP001289374"/>
    </source>
</evidence>
<dbReference type="PANTHER" id="PTHR36766:SF40">
    <property type="entry name" value="DISEASE RESISTANCE PROTEIN RGA3"/>
    <property type="match status" value="1"/>
</dbReference>
<dbReference type="Gene3D" id="3.80.10.10">
    <property type="entry name" value="Ribonuclease Inhibitor"/>
    <property type="match status" value="1"/>
</dbReference>
<gene>
    <name evidence="2" type="ORF">Sango_0180400</name>
</gene>
<dbReference type="InterPro" id="IPR032675">
    <property type="entry name" value="LRR_dom_sf"/>
</dbReference>